<evidence type="ECO:0000256" key="9">
    <source>
        <dbReference type="SAM" id="SignalP"/>
    </source>
</evidence>
<feature type="chain" id="PRO_5030020458" evidence="9">
    <location>
        <begin position="24"/>
        <end position="915"/>
    </location>
</feature>
<evidence type="ECO:0000256" key="8">
    <source>
        <dbReference type="PROSITE-ProRule" id="PRU01360"/>
    </source>
</evidence>
<feature type="domain" description="TonB-dependent receptor plug" evidence="10">
    <location>
        <begin position="120"/>
        <end position="227"/>
    </location>
</feature>
<evidence type="ECO:0000256" key="1">
    <source>
        <dbReference type="ARBA" id="ARBA00004571"/>
    </source>
</evidence>
<keyword evidence="11" id="KW-0675">Receptor</keyword>
<keyword evidence="7 8" id="KW-0998">Cell outer membrane</keyword>
<evidence type="ECO:0000256" key="2">
    <source>
        <dbReference type="ARBA" id="ARBA00022448"/>
    </source>
</evidence>
<evidence type="ECO:0000313" key="11">
    <source>
        <dbReference type="EMBL" id="KAA5412420.1"/>
    </source>
</evidence>
<keyword evidence="3 8" id="KW-1134">Transmembrane beta strand</keyword>
<dbReference type="PANTHER" id="PTHR30069:SF29">
    <property type="entry name" value="HEMOGLOBIN AND HEMOGLOBIN-HAPTOGLOBIN-BINDING PROTEIN 1-RELATED"/>
    <property type="match status" value="1"/>
</dbReference>
<dbReference type="RefSeq" id="WP_007217872.1">
    <property type="nucleotide sequence ID" value="NZ_CABMLT010000023.1"/>
</dbReference>
<dbReference type="InterPro" id="IPR012910">
    <property type="entry name" value="Plug_dom"/>
</dbReference>
<dbReference type="EMBL" id="VVYV01000070">
    <property type="protein sequence ID" value="KAA5412420.1"/>
    <property type="molecule type" value="Genomic_DNA"/>
</dbReference>
<keyword evidence="2 8" id="KW-0813">Transport</keyword>
<dbReference type="AlphaFoldDB" id="A0A120A147"/>
<reference evidence="11 12" key="1">
    <citation type="journal article" date="2019" name="Nat. Med.">
        <title>A library of human gut bacterial isolates paired with longitudinal multiomics data enables mechanistic microbiome research.</title>
        <authorList>
            <person name="Poyet M."/>
            <person name="Groussin M."/>
            <person name="Gibbons S.M."/>
            <person name="Avila-Pacheco J."/>
            <person name="Jiang X."/>
            <person name="Kearney S.M."/>
            <person name="Perrotta A.R."/>
            <person name="Berdy B."/>
            <person name="Zhao S."/>
            <person name="Lieberman T.D."/>
            <person name="Swanson P.K."/>
            <person name="Smith M."/>
            <person name="Roesemann S."/>
            <person name="Alexander J.E."/>
            <person name="Rich S.A."/>
            <person name="Livny J."/>
            <person name="Vlamakis H."/>
            <person name="Clish C."/>
            <person name="Bullock K."/>
            <person name="Deik A."/>
            <person name="Scott J."/>
            <person name="Pierce K.A."/>
            <person name="Xavier R.J."/>
            <person name="Alm E.J."/>
        </authorList>
    </citation>
    <scope>NUCLEOTIDE SEQUENCE [LARGE SCALE GENOMIC DNA]</scope>
    <source>
        <strain evidence="11 12">BIOML-A6</strain>
    </source>
</reference>
<dbReference type="InterPro" id="IPR037066">
    <property type="entry name" value="Plug_dom_sf"/>
</dbReference>
<dbReference type="Proteomes" id="UP000448877">
    <property type="component" value="Unassembled WGS sequence"/>
</dbReference>
<evidence type="ECO:0000259" key="10">
    <source>
        <dbReference type="Pfam" id="PF07715"/>
    </source>
</evidence>
<evidence type="ECO:0000256" key="5">
    <source>
        <dbReference type="ARBA" id="ARBA00022729"/>
    </source>
</evidence>
<dbReference type="InterPro" id="IPR039426">
    <property type="entry name" value="TonB-dep_rcpt-like"/>
</dbReference>
<dbReference type="Gene3D" id="2.60.40.1120">
    <property type="entry name" value="Carboxypeptidase-like, regulatory domain"/>
    <property type="match status" value="1"/>
</dbReference>
<evidence type="ECO:0000256" key="7">
    <source>
        <dbReference type="ARBA" id="ARBA00023237"/>
    </source>
</evidence>
<keyword evidence="5 9" id="KW-0732">Signal</keyword>
<evidence type="ECO:0000313" key="12">
    <source>
        <dbReference type="Proteomes" id="UP000448877"/>
    </source>
</evidence>
<feature type="signal peptide" evidence="9">
    <location>
        <begin position="1"/>
        <end position="23"/>
    </location>
</feature>
<dbReference type="GO" id="GO:0044718">
    <property type="term" value="P:siderophore transmembrane transport"/>
    <property type="evidence" value="ECO:0007669"/>
    <property type="project" value="TreeGrafter"/>
</dbReference>
<name>A0A120A147_9BACE</name>
<evidence type="ECO:0000256" key="3">
    <source>
        <dbReference type="ARBA" id="ARBA00022452"/>
    </source>
</evidence>
<proteinExistence type="inferred from homology"/>
<accession>A0A120A147</accession>
<comment type="similarity">
    <text evidence="8">Belongs to the TonB-dependent receptor family.</text>
</comment>
<dbReference type="Gene3D" id="2.40.170.20">
    <property type="entry name" value="TonB-dependent receptor, beta-barrel domain"/>
    <property type="match status" value="1"/>
</dbReference>
<dbReference type="PANTHER" id="PTHR30069">
    <property type="entry name" value="TONB-DEPENDENT OUTER MEMBRANE RECEPTOR"/>
    <property type="match status" value="1"/>
</dbReference>
<dbReference type="GO" id="GO:0015344">
    <property type="term" value="F:siderophore uptake transmembrane transporter activity"/>
    <property type="evidence" value="ECO:0007669"/>
    <property type="project" value="TreeGrafter"/>
</dbReference>
<dbReference type="Pfam" id="PF13715">
    <property type="entry name" value="CarbopepD_reg_2"/>
    <property type="match status" value="1"/>
</dbReference>
<dbReference type="GO" id="GO:0009279">
    <property type="term" value="C:cell outer membrane"/>
    <property type="evidence" value="ECO:0007669"/>
    <property type="project" value="UniProtKB-SubCell"/>
</dbReference>
<dbReference type="InterPro" id="IPR008969">
    <property type="entry name" value="CarboxyPept-like_regulatory"/>
</dbReference>
<comment type="subcellular location">
    <subcellularLocation>
        <location evidence="1 8">Cell outer membrane</location>
        <topology evidence="1 8">Multi-pass membrane protein</topology>
    </subcellularLocation>
</comment>
<evidence type="ECO:0000256" key="6">
    <source>
        <dbReference type="ARBA" id="ARBA00023136"/>
    </source>
</evidence>
<gene>
    <name evidence="11" type="ORF">F2Y81_25765</name>
</gene>
<keyword evidence="4 8" id="KW-0812">Transmembrane</keyword>
<keyword evidence="6 8" id="KW-0472">Membrane</keyword>
<dbReference type="PROSITE" id="PS52016">
    <property type="entry name" value="TONB_DEPENDENT_REC_3"/>
    <property type="match status" value="1"/>
</dbReference>
<dbReference type="InterPro" id="IPR036942">
    <property type="entry name" value="Beta-barrel_TonB_sf"/>
</dbReference>
<evidence type="ECO:0000256" key="4">
    <source>
        <dbReference type="ARBA" id="ARBA00022692"/>
    </source>
</evidence>
<comment type="caution">
    <text evidence="11">The sequence shown here is derived from an EMBL/GenBank/DDBJ whole genome shotgun (WGS) entry which is preliminary data.</text>
</comment>
<dbReference type="Gene3D" id="2.170.130.10">
    <property type="entry name" value="TonB-dependent receptor, plug domain"/>
    <property type="match status" value="1"/>
</dbReference>
<dbReference type="Pfam" id="PF07715">
    <property type="entry name" value="Plug"/>
    <property type="match status" value="1"/>
</dbReference>
<dbReference type="SUPFAM" id="SSF56935">
    <property type="entry name" value="Porins"/>
    <property type="match status" value="1"/>
</dbReference>
<protein>
    <submittedName>
        <fullName evidence="11">TonB-dependent receptor</fullName>
    </submittedName>
</protein>
<organism evidence="11 12">
    <name type="scientific">Bacteroides cellulosilyticus</name>
    <dbReference type="NCBI Taxonomy" id="246787"/>
    <lineage>
        <taxon>Bacteria</taxon>
        <taxon>Pseudomonadati</taxon>
        <taxon>Bacteroidota</taxon>
        <taxon>Bacteroidia</taxon>
        <taxon>Bacteroidales</taxon>
        <taxon>Bacteroidaceae</taxon>
        <taxon>Bacteroides</taxon>
    </lineage>
</organism>
<sequence length="915" mass="101783">MKKHLIHFLLVAVLSICSAAAFAQTTVKGQLVDSETGEPLVGAAVMVEGTSQGTVTDIDGYFKQGVAQGGTLVFKYVGFKDLKKKITQKGASVDLGAIQMEPDAVVLKDVVITSSVAVARKTPVAVSTVNPISIEDKIGSQELPQILKSTPGVYASNEGGGYGDSNIKIRGFKSEYVAMMINGVPMNGMENQKVYMSNWGGLIDVASSIQVQRGLGASKVSTPSVGGSQNIITKTTDAKMGGFISYGMGNDGYNKVMFSVSSGLTKDGWAFTLLGARDSRDGYIQGTESEAYTWFMSVAKRFNDNHQLSFTAFGAPQWHNQRSMPNGLNIKEYQRVKQWMGEESPYRYNSTFGYRNGQVMNSSRNEYHKPQMSLNHLWQIDHKSSLSTAAYMSIGTGAGYSGTGVTGYSSSWYGTANDGTVNTQFRCPDGTFDYDAVDKLNADNYTNPVNVSGMPNYNGSLMIMNKASNDHFWTGLISTYTTKLGDYFDFYGGIDFRYYKGLHKNVITDLFGGQYYVDSYNRKTVLAENSQNGGVASWVNQKLGVGDVIRRDYDGFVMYEGGFAQLEYNKDKVSAFVSGGLTNTSYWRKDRFYYSGDKQVSSKKHYLGGNLKAGLNYNLDEYNNVFFNTGFISRAPIFDNTFINSQSSHERNPDAKNEKVYSFELGYGYRSHYFTANVNAYYTMWKDKALYDTGSYEDANGASQRWTMNMSGAQANHMGIELDFIAKPFRWMEVNGMFSWGDWRWNGTAKGFMMNTEGQIMANSRGEIATDMNNVDQYKYTIKMDNVQVGGSAQTTAALGLTFRPLKGLRLNADWNFFARNYADYDIDASQATQKDAYVVEKPWEIPSWSTFDVSAGYTFDLGKIRATLSGNVNNLFNQEYIADARDGSNHDWETATRVIYGWGRTYSVRLKFNF</sequence>
<dbReference type="SUPFAM" id="SSF49464">
    <property type="entry name" value="Carboxypeptidase regulatory domain-like"/>
    <property type="match status" value="1"/>
</dbReference>